<dbReference type="PANTHER" id="PTHR33223">
    <property type="entry name" value="CCHC-TYPE DOMAIN-CONTAINING PROTEIN"/>
    <property type="match status" value="1"/>
</dbReference>
<dbReference type="CDD" id="cd00303">
    <property type="entry name" value="retropepsin_like"/>
    <property type="match status" value="1"/>
</dbReference>
<dbReference type="Gene3D" id="2.40.70.10">
    <property type="entry name" value="Acid Proteases"/>
    <property type="match status" value="1"/>
</dbReference>
<feature type="domain" description="Retrotransposon gag" evidence="2">
    <location>
        <begin position="89"/>
        <end position="180"/>
    </location>
</feature>
<dbReference type="AlphaFoldDB" id="Q9MA68"/>
<protein>
    <submittedName>
        <fullName evidence="3">F2J6.13 protein</fullName>
    </submittedName>
</protein>
<feature type="region of interest" description="Disordered" evidence="1">
    <location>
        <begin position="1"/>
        <end position="22"/>
    </location>
</feature>
<feature type="region of interest" description="Disordered" evidence="1">
    <location>
        <begin position="217"/>
        <end position="237"/>
    </location>
</feature>
<reference key="1">
    <citation type="journal article" date="2000" name="Nature">
        <title>Sequence and analysis of chromosome 1 of the plant Arabidopsis thaliana.</title>
        <authorList>
            <person name="Theologis A."/>
            <person name="Ecker J.R."/>
            <person name="Palm C.J."/>
            <person name="Federspiel N.A."/>
            <person name="Kaul S."/>
            <person name="White O."/>
            <person name="Alonso J."/>
            <person name="Altafi H."/>
            <person name="Araujo R."/>
            <person name="Bowman C.L."/>
            <person name="Brooks S.Y."/>
            <person name="Buehler E."/>
            <person name="Chan A."/>
            <person name="Chao Q."/>
            <person name="Chen H."/>
            <person name="Cheuk R.F."/>
            <person name="Chin C.W."/>
            <person name="Chung M.K."/>
            <person name="Conn L."/>
            <person name="Conway A.B."/>
            <person name="Conway A.R."/>
            <person name="Creasy T.H."/>
            <person name="Dewar K."/>
            <person name="Dunn P."/>
            <person name="Etgu P."/>
            <person name="Feldblyum T.V."/>
            <person name="Feng J."/>
            <person name="Fong B."/>
            <person name="Fujii C.Y."/>
            <person name="Gill J.E."/>
            <person name="Goldsmith A.D."/>
            <person name="Haas B."/>
            <person name="Hansen N.F."/>
            <person name="Hughes B."/>
            <person name="Huizar L."/>
            <person name="Hunter J.L."/>
            <person name="Jenkins J."/>
            <person name="Johnson-Hopson C."/>
            <person name="Khan S."/>
            <person name="Khaykin E."/>
            <person name="Kim C.J."/>
            <person name="Koo H.L."/>
            <person name="Kremenetskaia I."/>
            <person name="Kurtz D.B."/>
            <person name="Kwan A."/>
            <person name="Lam B."/>
            <person name="Langin-Hooper S."/>
            <person name="Lee A."/>
            <person name="Lee J.M."/>
            <person name="Lenz C.A."/>
            <person name="Li J.H."/>
            <person name="Li Y."/>
            <person name="Lin X."/>
            <person name="Liu S.X."/>
            <person name="Liu Z.A."/>
            <person name="Luros J.S."/>
            <person name="Maiti R."/>
            <person name="Marziali A."/>
            <person name="Militscher J."/>
            <person name="Miranda M."/>
            <person name="Nguyen M."/>
            <person name="Nierman W.C."/>
            <person name="Osborne B.I."/>
            <person name="Pai G."/>
            <person name="Peterson J."/>
            <person name="Pham P.K."/>
            <person name="Rizzo M."/>
            <person name="Rooney T."/>
            <person name="Rowley D."/>
            <person name="Sakano H."/>
            <person name="Salzberg S.L."/>
            <person name="Schwartz J.R."/>
            <person name="Shinn P."/>
            <person name="Southwick A.M."/>
            <person name="Sun H."/>
            <person name="Tallon L.J."/>
            <person name="Tambunga G."/>
            <person name="Toriumi M.J."/>
            <person name="Town C.D."/>
            <person name="Utterback T."/>
            <person name="Van Aken S."/>
            <person name="Vaysberg M."/>
            <person name="Vysotskaia V.S."/>
            <person name="Walker M."/>
            <person name="Wu D."/>
            <person name="Yu G."/>
            <person name="Fraser C.M."/>
            <person name="Venter J.C."/>
            <person name="Davis R.W."/>
        </authorList>
    </citation>
    <scope>NUCLEOTIDE SEQUENCE [LARGE SCALE GENOMIC DNA]</scope>
    <source>
        <strain>cv. Columbia</strain>
    </source>
</reference>
<sequence length="780" mass="88614">MANEVNANELPGNIGAGDAPRNHHQRAGIVPPLIQNNNFEIKSGLISMIQSNKFHGLPMEDPLDHLDNFDRFCSLTKINGVSEDSFKLRLFPFSLGDEAHLWEKTLLVDSVDTWDDCKKAFLAKFFSNSRTARLRNEISGFNQKNSESFAEAWERFKRYSTQCPHHGFKKASLLSTLYRGALPKIRMLLDTTSNGNFLNKDVAEGWELVENLAQSDGNYNEDYDRTNRGSSDSEDRHKKEIKALNDKIDKLVLAQQRNVHYITEEELTQLQEGENLTVEEVSYLQNQGGYNKGFNNYKPPHPNLSYRSNNVANPQDQVYPPQNQPPQAKPFIPYNQGYNQKQNFRPPSFTQQPQQTSAQDSEMKTLLHQLVQGQASCSITMDKKLAELTTRIDCSYNDLNIKIDALNTRVKTMEGHIASTSAPKHPGQLSRKSVQNPKEYAHAITTVSTSATADSGIQEGEVLRPRSRQEIELDFFALLVERAYDPSNPIRIPPAYEPKPYFPERIAQVNARIFQKHKMMFIKCIKELEEKIPLVDTPKEVIMERPQEAQQIIELSFECSAIIQRKVIPKKLADRSVRVPHGMLEDLPVKIGSIEIPTDFMVLEMDEEPKDPLILGRPFLATAGALIDVQMGKIDLNLGKNLHMSFDIAKKMKKPTIEGQLFFIEEGNLDAELLSGLENPIPYSIPTHHLGEPEELLMIEGGPSLEVETKGNHFDVGPIARELMELRKQYGAQGETMEKLDLKIEELNYAILELKEMIKGYPGPEIDEYFEEPRSWKRGL</sequence>
<dbReference type="InterPro" id="IPR005162">
    <property type="entry name" value="Retrotrans_gag_dom"/>
</dbReference>
<dbReference type="EMBL" id="AC009526">
    <property type="protein sequence ID" value="AAF63128.1"/>
    <property type="molecule type" value="Genomic_DNA"/>
</dbReference>
<organism evidence="3">
    <name type="scientific">Arabidopsis thaliana</name>
    <name type="common">Mouse-ear cress</name>
    <dbReference type="NCBI Taxonomy" id="3702"/>
    <lineage>
        <taxon>Eukaryota</taxon>
        <taxon>Viridiplantae</taxon>
        <taxon>Streptophyta</taxon>
        <taxon>Embryophyta</taxon>
        <taxon>Tracheophyta</taxon>
        <taxon>Spermatophyta</taxon>
        <taxon>Magnoliopsida</taxon>
        <taxon>eudicotyledons</taxon>
        <taxon>Gunneridae</taxon>
        <taxon>Pentapetalae</taxon>
        <taxon>rosids</taxon>
        <taxon>malvids</taxon>
        <taxon>Brassicales</taxon>
        <taxon>Brassicaceae</taxon>
        <taxon>Camelineae</taxon>
        <taxon>Arabidopsis</taxon>
    </lineage>
</organism>
<dbReference type="Pfam" id="PF03732">
    <property type="entry name" value="Retrotrans_gag"/>
    <property type="match status" value="1"/>
</dbReference>
<evidence type="ECO:0000313" key="3">
    <source>
        <dbReference type="EMBL" id="AAF63128.1"/>
    </source>
</evidence>
<gene>
    <name evidence="3" type="primary">F2J6.13</name>
</gene>
<accession>Q9MA68</accession>
<name>Q9MA68_ARATH</name>
<proteinExistence type="predicted"/>
<feature type="compositionally biased region" description="Basic and acidic residues" evidence="1">
    <location>
        <begin position="222"/>
        <end position="237"/>
    </location>
</feature>
<feature type="compositionally biased region" description="Polar residues" evidence="1">
    <location>
        <begin position="305"/>
        <end position="316"/>
    </location>
</feature>
<dbReference type="InterPro" id="IPR021109">
    <property type="entry name" value="Peptidase_aspartic_dom_sf"/>
</dbReference>
<feature type="region of interest" description="Disordered" evidence="1">
    <location>
        <begin position="292"/>
        <end position="360"/>
    </location>
</feature>
<feature type="compositionally biased region" description="Polar residues" evidence="1">
    <location>
        <begin position="336"/>
        <end position="345"/>
    </location>
</feature>
<feature type="compositionally biased region" description="Low complexity" evidence="1">
    <location>
        <begin position="346"/>
        <end position="360"/>
    </location>
</feature>
<reference evidence="3" key="2">
    <citation type="submission" date="2000-04" db="EMBL/GenBank/DDBJ databases">
        <authorList>
            <person name="Federspiel N.A."/>
            <person name="Palm C.J."/>
            <person name="Conway A.B."/>
            <person name="Conn L."/>
            <person name="Hansen N.F."/>
            <person name="Altafi H."/>
            <person name="Araujo R."/>
            <person name="Huizar L."/>
            <person name="Rowley D."/>
            <person name="Buehler E."/>
            <person name="Dunn P."/>
            <person name="Gonzalez A."/>
            <person name="Kremenetskaia I."/>
            <person name="Kim C."/>
            <person name="Lenz C."/>
            <person name="Li J."/>
            <person name="Liu S."/>
            <person name="Luros S."/>
            <person name="Schwartz J."/>
            <person name="Shinn P."/>
            <person name="Toriumi M."/>
            <person name="Vysotskaia V.S."/>
            <person name="Walker M."/>
            <person name="Yu G."/>
            <person name="Ecker J."/>
            <person name="Theologis A."/>
            <person name="Davis R.W."/>
        </authorList>
    </citation>
    <scope>NUCLEOTIDE SEQUENCE</scope>
</reference>
<evidence type="ECO:0000256" key="1">
    <source>
        <dbReference type="SAM" id="MobiDB-lite"/>
    </source>
</evidence>
<dbReference type="PANTHER" id="PTHR33223:SF11">
    <property type="entry name" value="ELEMENT PROTEIN, PUTATIVE-RELATED"/>
    <property type="match status" value="1"/>
</dbReference>
<evidence type="ECO:0000259" key="2">
    <source>
        <dbReference type="Pfam" id="PF03732"/>
    </source>
</evidence>